<protein>
    <recommendedName>
        <fullName evidence="5">Secreted protein</fullName>
    </recommendedName>
</protein>
<evidence type="ECO:0008006" key="5">
    <source>
        <dbReference type="Google" id="ProtNLM"/>
    </source>
</evidence>
<evidence type="ECO:0000256" key="1">
    <source>
        <dbReference type="SAM" id="MobiDB-lite"/>
    </source>
</evidence>
<name>A0A6H5H0G0_9HEMI</name>
<dbReference type="EMBL" id="CADCXU010018595">
    <property type="protein sequence ID" value="CAB0007017.1"/>
    <property type="molecule type" value="Genomic_DNA"/>
</dbReference>
<sequence length="116" mass="12619">MAVLCVICAPLVSIQVLLVLQNRTDSLSPKHSVGGARFESCRKIKLPSLSRMPKCSLASRRIVKSSSSEPSEKRTKIKSPGAGTLGEQVKLEVTYLLSVGLQSKPLRPKNTRPIHV</sequence>
<accession>A0A6H5H0G0</accession>
<gene>
    <name evidence="3" type="ORF">NTEN_LOCUS12426</name>
</gene>
<organism evidence="3 4">
    <name type="scientific">Nesidiocoris tenuis</name>
    <dbReference type="NCBI Taxonomy" id="355587"/>
    <lineage>
        <taxon>Eukaryota</taxon>
        <taxon>Metazoa</taxon>
        <taxon>Ecdysozoa</taxon>
        <taxon>Arthropoda</taxon>
        <taxon>Hexapoda</taxon>
        <taxon>Insecta</taxon>
        <taxon>Pterygota</taxon>
        <taxon>Neoptera</taxon>
        <taxon>Paraneoptera</taxon>
        <taxon>Hemiptera</taxon>
        <taxon>Heteroptera</taxon>
        <taxon>Panheteroptera</taxon>
        <taxon>Cimicomorpha</taxon>
        <taxon>Miridae</taxon>
        <taxon>Dicyphina</taxon>
        <taxon>Nesidiocoris</taxon>
    </lineage>
</organism>
<dbReference type="Proteomes" id="UP000479000">
    <property type="component" value="Unassembled WGS sequence"/>
</dbReference>
<keyword evidence="2" id="KW-0732">Signal</keyword>
<evidence type="ECO:0000256" key="2">
    <source>
        <dbReference type="SAM" id="SignalP"/>
    </source>
</evidence>
<keyword evidence="4" id="KW-1185">Reference proteome</keyword>
<dbReference type="AlphaFoldDB" id="A0A6H5H0G0"/>
<reference evidence="3 4" key="1">
    <citation type="submission" date="2020-02" db="EMBL/GenBank/DDBJ databases">
        <authorList>
            <person name="Ferguson B K."/>
        </authorList>
    </citation>
    <scope>NUCLEOTIDE SEQUENCE [LARGE SCALE GENOMIC DNA]</scope>
</reference>
<evidence type="ECO:0000313" key="4">
    <source>
        <dbReference type="Proteomes" id="UP000479000"/>
    </source>
</evidence>
<feature type="signal peptide" evidence="2">
    <location>
        <begin position="1"/>
        <end position="26"/>
    </location>
</feature>
<feature type="region of interest" description="Disordered" evidence="1">
    <location>
        <begin position="60"/>
        <end position="83"/>
    </location>
</feature>
<feature type="chain" id="PRO_5026102127" description="Secreted protein" evidence="2">
    <location>
        <begin position="27"/>
        <end position="116"/>
    </location>
</feature>
<proteinExistence type="predicted"/>
<evidence type="ECO:0000313" key="3">
    <source>
        <dbReference type="EMBL" id="CAB0007017.1"/>
    </source>
</evidence>